<dbReference type="InterPro" id="IPR015890">
    <property type="entry name" value="Chorismate_C"/>
</dbReference>
<accession>A0A1I0Z5T2</accession>
<evidence type="ECO:0000259" key="1">
    <source>
        <dbReference type="Pfam" id="PF00425"/>
    </source>
</evidence>
<dbReference type="Pfam" id="PF00425">
    <property type="entry name" value="Chorismate_bind"/>
    <property type="match status" value="1"/>
</dbReference>
<dbReference type="PANTHER" id="PTHR42839:SF2">
    <property type="entry name" value="ISOCHORISMATE SYNTHASE ENTC"/>
    <property type="match status" value="1"/>
</dbReference>
<dbReference type="RefSeq" id="WP_092896320.1">
    <property type="nucleotide sequence ID" value="NZ_FOKK01000005.1"/>
</dbReference>
<reference evidence="2 3" key="1">
    <citation type="submission" date="2016-10" db="EMBL/GenBank/DDBJ databases">
        <authorList>
            <person name="de Groot N.N."/>
        </authorList>
    </citation>
    <scope>NUCLEOTIDE SEQUENCE [LARGE SCALE GENOMIC DNA]</scope>
    <source>
        <strain evidence="2 3">DSM 23399</strain>
    </source>
</reference>
<evidence type="ECO:0000313" key="3">
    <source>
        <dbReference type="Proteomes" id="UP000198790"/>
    </source>
</evidence>
<dbReference type="Gene3D" id="3.60.120.10">
    <property type="entry name" value="Anthranilate synthase"/>
    <property type="match status" value="1"/>
</dbReference>
<dbReference type="InterPro" id="IPR005801">
    <property type="entry name" value="ADC_synthase"/>
</dbReference>
<sequence length="405" mass="45409">MHTNVATNHTKTEILQLLLQLGLTSGGSFAIWRKPKSNTVEIVLDDTTEPVKVGLSIEGLDPGFIVHPFADQADKKAYFIKANKYFSFEIDRPLDSDELPEWAKVQLNNQNKLSPEEIRELLINQTLVSKVQNSKLSEEKDHFTQLVKEGIKAIQEDKLEKVVPARTKTISIPSSFNLSCTLLSLMEAYPNAFINFFHLPHVGTWIGASPETLIETKGDIFYTMSLAGTQKATGDNPLKSVAWTQKEIEEQALVSRYIVSCFKKIRLREYEEHGPKTVLAGNLLHLRSDFRINMNETGFPELGSIMLGLLHPTSAVCGMPRREAHDFLQEYEGFDRSFFSGFLGPVNIQGSTSIYVNLRTASLHDNQATLYAGAGVTEDSDPEKEWEETELKCEIIGKFIQNPSA</sequence>
<name>A0A1I0Z5T2_9BACT</name>
<dbReference type="EMBL" id="FOKK01000005">
    <property type="protein sequence ID" value="SFB19623.1"/>
    <property type="molecule type" value="Genomic_DNA"/>
</dbReference>
<dbReference type="PANTHER" id="PTHR42839">
    <property type="entry name" value="ISOCHORISMATE SYNTHASE ENTC"/>
    <property type="match status" value="1"/>
</dbReference>
<evidence type="ECO:0000313" key="2">
    <source>
        <dbReference type="EMBL" id="SFB19623.1"/>
    </source>
</evidence>
<organism evidence="2 3">
    <name type="scientific">Algoriphagus aquimarinus</name>
    <dbReference type="NCBI Taxonomy" id="237018"/>
    <lineage>
        <taxon>Bacteria</taxon>
        <taxon>Pseudomonadati</taxon>
        <taxon>Bacteroidota</taxon>
        <taxon>Cytophagia</taxon>
        <taxon>Cytophagales</taxon>
        <taxon>Cyclobacteriaceae</taxon>
        <taxon>Algoriphagus</taxon>
    </lineage>
</organism>
<dbReference type="STRING" id="237018.SAMN04489723_105208"/>
<protein>
    <submittedName>
        <fullName evidence="2">Isochorismate synthase</fullName>
    </submittedName>
</protein>
<gene>
    <name evidence="2" type="ORF">SAMN04489723_105208</name>
</gene>
<dbReference type="AlphaFoldDB" id="A0A1I0Z5T2"/>
<dbReference type="Proteomes" id="UP000198790">
    <property type="component" value="Unassembled WGS sequence"/>
</dbReference>
<keyword evidence="3" id="KW-1185">Reference proteome</keyword>
<dbReference type="SUPFAM" id="SSF56322">
    <property type="entry name" value="ADC synthase"/>
    <property type="match status" value="1"/>
</dbReference>
<proteinExistence type="predicted"/>
<dbReference type="OrthoDB" id="9806579at2"/>
<feature type="domain" description="Chorismate-utilising enzyme C-terminal" evidence="1">
    <location>
        <begin position="140"/>
        <end position="392"/>
    </location>
</feature>